<dbReference type="InterPro" id="IPR004839">
    <property type="entry name" value="Aminotransferase_I/II_large"/>
</dbReference>
<dbReference type="GO" id="GO:0004021">
    <property type="term" value="F:L-alanine:2-oxoglutarate aminotransferase activity"/>
    <property type="evidence" value="ECO:0007669"/>
    <property type="project" value="UniProtKB-EC"/>
</dbReference>
<name>A0ABQ8UMD4_9EUKA</name>
<evidence type="ECO:0000256" key="1">
    <source>
        <dbReference type="ARBA" id="ARBA00001933"/>
    </source>
</evidence>
<dbReference type="InterPro" id="IPR015422">
    <property type="entry name" value="PyrdxlP-dep_Trfase_small"/>
</dbReference>
<dbReference type="EC" id="2.6.1.2" evidence="8"/>
<comment type="caution">
    <text evidence="8">The sequence shown here is derived from an EMBL/GenBank/DDBJ whole genome shotgun (WGS) entry which is preliminary data.</text>
</comment>
<evidence type="ECO:0000256" key="4">
    <source>
        <dbReference type="ARBA" id="ARBA00022679"/>
    </source>
</evidence>
<evidence type="ECO:0000256" key="6">
    <source>
        <dbReference type="ARBA" id="ARBA00025785"/>
    </source>
</evidence>
<comment type="cofactor">
    <cofactor evidence="1">
        <name>pyridoxal 5'-phosphate</name>
        <dbReference type="ChEBI" id="CHEBI:597326"/>
    </cofactor>
</comment>
<evidence type="ECO:0000259" key="7">
    <source>
        <dbReference type="Pfam" id="PF00155"/>
    </source>
</evidence>
<dbReference type="Gene3D" id="1.10.287.1970">
    <property type="match status" value="1"/>
</dbReference>
<keyword evidence="4 8" id="KW-0808">Transferase</keyword>
<dbReference type="PANTHER" id="PTHR11751">
    <property type="entry name" value="ALANINE AMINOTRANSFERASE"/>
    <property type="match status" value="1"/>
</dbReference>
<accession>A0ABQ8UMD4</accession>
<dbReference type="CDD" id="cd00609">
    <property type="entry name" value="AAT_like"/>
    <property type="match status" value="1"/>
</dbReference>
<comment type="subunit">
    <text evidence="2">Homodimer.</text>
</comment>
<reference evidence="8" key="1">
    <citation type="journal article" date="2022" name="bioRxiv">
        <title>Genomics of Preaxostyla Flagellates Illuminates Evolutionary Transitions and the Path Towards Mitochondrial Loss.</title>
        <authorList>
            <person name="Novak L.V.F."/>
            <person name="Treitli S.C."/>
            <person name="Pyrih J."/>
            <person name="Halakuc P."/>
            <person name="Pipaliya S.V."/>
            <person name="Vacek V."/>
            <person name="Brzon O."/>
            <person name="Soukal P."/>
            <person name="Eme L."/>
            <person name="Dacks J.B."/>
            <person name="Karnkowska A."/>
            <person name="Elias M."/>
            <person name="Hampl V."/>
        </authorList>
    </citation>
    <scope>NUCLEOTIDE SEQUENCE</scope>
    <source>
        <strain evidence="8">RCP-MX</strain>
    </source>
</reference>
<dbReference type="Pfam" id="PF00155">
    <property type="entry name" value="Aminotran_1_2"/>
    <property type="match status" value="1"/>
</dbReference>
<keyword evidence="9" id="KW-1185">Reference proteome</keyword>
<feature type="domain" description="Aminotransferase class I/classII large" evidence="7">
    <location>
        <begin position="90"/>
        <end position="457"/>
    </location>
</feature>
<dbReference type="SUPFAM" id="SSF53383">
    <property type="entry name" value="PLP-dependent transferases"/>
    <property type="match status" value="1"/>
</dbReference>
<dbReference type="InterPro" id="IPR045088">
    <property type="entry name" value="ALAT1/2-like"/>
</dbReference>
<organism evidence="8 9">
    <name type="scientific">Paratrimastix pyriformis</name>
    <dbReference type="NCBI Taxonomy" id="342808"/>
    <lineage>
        <taxon>Eukaryota</taxon>
        <taxon>Metamonada</taxon>
        <taxon>Preaxostyla</taxon>
        <taxon>Paratrimastigidae</taxon>
        <taxon>Paratrimastix</taxon>
    </lineage>
</organism>
<evidence type="ECO:0000256" key="3">
    <source>
        <dbReference type="ARBA" id="ARBA00022576"/>
    </source>
</evidence>
<keyword evidence="5" id="KW-0663">Pyridoxal phosphate</keyword>
<dbReference type="Gene3D" id="3.40.640.10">
    <property type="entry name" value="Type I PLP-dependent aspartate aminotransferase-like (Major domain)"/>
    <property type="match status" value="1"/>
</dbReference>
<dbReference type="PANTHER" id="PTHR11751:SF29">
    <property type="entry name" value="ALANINE TRANSAMINASE"/>
    <property type="match status" value="1"/>
</dbReference>
<dbReference type="Proteomes" id="UP001141327">
    <property type="component" value="Unassembled WGS sequence"/>
</dbReference>
<keyword evidence="3 8" id="KW-0032">Aminotransferase</keyword>
<proteinExistence type="inferred from homology"/>
<dbReference type="Gene3D" id="3.90.1150.10">
    <property type="entry name" value="Aspartate Aminotransferase, domain 1"/>
    <property type="match status" value="1"/>
</dbReference>
<protein>
    <submittedName>
        <fullName evidence="8">Alanine transaminase</fullName>
        <ecNumber evidence="8">2.6.1.2</ecNumber>
    </submittedName>
</protein>
<dbReference type="EMBL" id="JAPMOS010000013">
    <property type="protein sequence ID" value="KAJ4460333.1"/>
    <property type="molecule type" value="Genomic_DNA"/>
</dbReference>
<evidence type="ECO:0000256" key="5">
    <source>
        <dbReference type="ARBA" id="ARBA00022898"/>
    </source>
</evidence>
<evidence type="ECO:0000313" key="8">
    <source>
        <dbReference type="EMBL" id="KAJ4460333.1"/>
    </source>
</evidence>
<gene>
    <name evidence="8" type="ORF">PAPYR_3344</name>
</gene>
<dbReference type="InterPro" id="IPR015424">
    <property type="entry name" value="PyrdxlP-dep_Trfase"/>
</dbReference>
<sequence>MSYRPSLTVESCNKNVLRAKYAVRGAVPQRAYELESKLRAGEKLPFSEVIYCNIGNPQQLNQHPITFFRQVMSLAMNPDLLENPKTVELFPQDAIERARDIVRRTPGGLGAYSHSMGLEFIREDVAAFLNDRDGHPADKNTIFLTNGASPGVQTILQCLIRDHNDGIMIPIPQYPLYSGTIDLLGGSILPYHLTEETGWQLEMTRLVEALADARSKGLTPRALCVINPGNPTGSCLSEESMLEVMRFCKREHIFLLADEVYQTNIYQLAKPFVSFRKVLLDNPELEGLELASFHSCSKGFLGECGIRGGYFQLENVDASIRAELYKLASLFLCPNLVGQVMVDLMVKPPRGTPSAEHYEQEKRAILDSLQRRARKLSQCLNRLQGVSCQVVEGAMYAFPKITIPQRACEEAKRRGQSPDLFYCMSMIDEAGICVVPGSGFGQVDGTFHYRTTILPPEDKFDIVMERMTAFHNSFLARYQ</sequence>
<dbReference type="InterPro" id="IPR015421">
    <property type="entry name" value="PyrdxlP-dep_Trfase_major"/>
</dbReference>
<evidence type="ECO:0000256" key="2">
    <source>
        <dbReference type="ARBA" id="ARBA00011738"/>
    </source>
</evidence>
<comment type="similarity">
    <text evidence="6">Belongs to the class-I pyridoxal-phosphate-dependent aminotransferase family. Alanine aminotransferase subfamily.</text>
</comment>
<evidence type="ECO:0000313" key="9">
    <source>
        <dbReference type="Proteomes" id="UP001141327"/>
    </source>
</evidence>